<sequence length="167" mass="18875">MKNKALVVIDLQNDITKNYQKIIGQVNKAIDWAVVNEIHVIYIKHYNLSEKTRTFKPDTKGSELVPELKVVSENIFEKCKASALTSETFAGFIEKNDMDEFYIIGADATGCVKSTSYNLAKAGYNVHVISDCVTSYDLKKLDEMFAYYADKGCEVLTLEECMMEKEA</sequence>
<dbReference type="Pfam" id="PF00857">
    <property type="entry name" value="Isochorismatase"/>
    <property type="match status" value="1"/>
</dbReference>
<dbReference type="CDD" id="cd00431">
    <property type="entry name" value="cysteine_hydrolases"/>
    <property type="match status" value="1"/>
</dbReference>
<dbReference type="GO" id="GO:0016787">
    <property type="term" value="F:hydrolase activity"/>
    <property type="evidence" value="ECO:0007669"/>
    <property type="project" value="UniProtKB-KW"/>
</dbReference>
<evidence type="ECO:0000256" key="1">
    <source>
        <dbReference type="ARBA" id="ARBA00006336"/>
    </source>
</evidence>
<name>A0A1I0HRK2_9FIRM</name>
<evidence type="ECO:0000313" key="4">
    <source>
        <dbReference type="EMBL" id="SET85806.1"/>
    </source>
</evidence>
<dbReference type="RefSeq" id="WP_074650264.1">
    <property type="nucleotide sequence ID" value="NZ_FOIL01000055.1"/>
</dbReference>
<dbReference type="InterPro" id="IPR050272">
    <property type="entry name" value="Isochorismatase-like_hydrls"/>
</dbReference>
<protein>
    <submittedName>
        <fullName evidence="4">Nicotinamidase-related amidase</fullName>
    </submittedName>
</protein>
<feature type="domain" description="Isochorismatase-like" evidence="3">
    <location>
        <begin position="5"/>
        <end position="160"/>
    </location>
</feature>
<evidence type="ECO:0000259" key="3">
    <source>
        <dbReference type="Pfam" id="PF00857"/>
    </source>
</evidence>
<dbReference type="OrthoDB" id="257098at2"/>
<evidence type="ECO:0000313" key="5">
    <source>
        <dbReference type="Proteomes" id="UP000199820"/>
    </source>
</evidence>
<comment type="similarity">
    <text evidence="1">Belongs to the isochorismatase family.</text>
</comment>
<accession>A0A1I0HRK2</accession>
<dbReference type="SUPFAM" id="SSF52499">
    <property type="entry name" value="Isochorismatase-like hydrolases"/>
    <property type="match status" value="1"/>
</dbReference>
<organism evidence="4 5">
    <name type="scientific">[Clostridium] aminophilum</name>
    <dbReference type="NCBI Taxonomy" id="1526"/>
    <lineage>
        <taxon>Bacteria</taxon>
        <taxon>Bacillati</taxon>
        <taxon>Bacillota</taxon>
        <taxon>Clostridia</taxon>
        <taxon>Lachnospirales</taxon>
        <taxon>Lachnospiraceae</taxon>
    </lineage>
</organism>
<evidence type="ECO:0000256" key="2">
    <source>
        <dbReference type="ARBA" id="ARBA00022801"/>
    </source>
</evidence>
<dbReference type="Proteomes" id="UP000199820">
    <property type="component" value="Unassembled WGS sequence"/>
</dbReference>
<dbReference type="PANTHER" id="PTHR43540:SF6">
    <property type="entry name" value="ISOCHORISMATASE-LIKE DOMAIN-CONTAINING PROTEIN"/>
    <property type="match status" value="1"/>
</dbReference>
<dbReference type="EMBL" id="FOIL01000055">
    <property type="protein sequence ID" value="SET85806.1"/>
    <property type="molecule type" value="Genomic_DNA"/>
</dbReference>
<proteinExistence type="inferred from homology"/>
<reference evidence="4 5" key="1">
    <citation type="submission" date="2016-10" db="EMBL/GenBank/DDBJ databases">
        <authorList>
            <person name="de Groot N.N."/>
        </authorList>
    </citation>
    <scope>NUCLEOTIDE SEQUENCE [LARGE SCALE GENOMIC DNA]</scope>
    <source>
        <strain evidence="4 5">KH1P1</strain>
    </source>
</reference>
<dbReference type="PANTHER" id="PTHR43540">
    <property type="entry name" value="PEROXYUREIDOACRYLATE/UREIDOACRYLATE AMIDOHYDROLASE-RELATED"/>
    <property type="match status" value="1"/>
</dbReference>
<dbReference type="InterPro" id="IPR000868">
    <property type="entry name" value="Isochorismatase-like_dom"/>
</dbReference>
<keyword evidence="2" id="KW-0378">Hydrolase</keyword>
<keyword evidence="5" id="KW-1185">Reference proteome</keyword>
<dbReference type="InterPro" id="IPR036380">
    <property type="entry name" value="Isochorismatase-like_sf"/>
</dbReference>
<dbReference type="Gene3D" id="3.40.50.850">
    <property type="entry name" value="Isochorismatase-like"/>
    <property type="match status" value="1"/>
</dbReference>
<gene>
    <name evidence="4" type="ORF">SAMN04487771_10554</name>
</gene>
<dbReference type="AlphaFoldDB" id="A0A1I0HRK2"/>